<organism evidence="1 2">
    <name type="scientific">Candidatus Liberibacter solanacearum</name>
    <dbReference type="NCBI Taxonomy" id="556287"/>
    <lineage>
        <taxon>Bacteria</taxon>
        <taxon>Pseudomonadati</taxon>
        <taxon>Pseudomonadota</taxon>
        <taxon>Alphaproteobacteria</taxon>
        <taxon>Hyphomicrobiales</taxon>
        <taxon>Rhizobiaceae</taxon>
        <taxon>Liberibacter</taxon>
    </lineage>
</organism>
<evidence type="ECO:0000313" key="2">
    <source>
        <dbReference type="Proteomes" id="UP000033731"/>
    </source>
</evidence>
<name>A0A0F4VKE8_9HYPH</name>
<accession>A0A0F4VKE8</accession>
<dbReference type="Proteomes" id="UP000033731">
    <property type="component" value="Unassembled WGS sequence"/>
</dbReference>
<sequence>MILLCYFFTHGYAKEALNAMKKSQDHIIIHGILENNKYNDYTGIFKEKSFSPEMIVPL</sequence>
<keyword evidence="2" id="KW-1185">Reference proteome</keyword>
<gene>
    <name evidence="1" type="ORF">DJ66_0432</name>
</gene>
<dbReference type="AlphaFoldDB" id="A0A0F4VKE8"/>
<reference evidence="1 2" key="1">
    <citation type="journal article" date="2015" name="Phytopathology">
        <title>Genomes of Candidatus Liberibacter solanacearum haplotype A from New Zealand and the USA suggest significant genome plasticity in the species.</title>
        <authorList>
            <person name="Thompson S.M."/>
            <person name="Johnson C.P."/>
            <person name="Lu A.Y."/>
            <person name="Frampton R.A."/>
            <person name="Sullivan K.L."/>
            <person name="Fiers M.W."/>
            <person name="Crowhurst R.N."/>
            <person name="Pitman A.R."/>
            <person name="Scott I."/>
            <person name="Gudmestad N.C."/>
            <person name="Smith G.R."/>
        </authorList>
    </citation>
    <scope>NUCLEOTIDE SEQUENCE [LARGE SCALE GENOMIC DNA]</scope>
    <source>
        <strain evidence="1 2">LsoNZ1</strain>
    </source>
</reference>
<evidence type="ECO:0000313" key="1">
    <source>
        <dbReference type="EMBL" id="KJZ81710.1"/>
    </source>
</evidence>
<comment type="caution">
    <text evidence="1">The sequence shown here is derived from an EMBL/GenBank/DDBJ whole genome shotgun (WGS) entry which is preliminary data.</text>
</comment>
<protein>
    <submittedName>
        <fullName evidence="1">Uncharacterized protein</fullName>
    </submittedName>
</protein>
<dbReference type="EMBL" id="JMTK01000002">
    <property type="protein sequence ID" value="KJZ81710.1"/>
    <property type="molecule type" value="Genomic_DNA"/>
</dbReference>
<dbReference type="PATRIC" id="fig|556287.9.peg.455"/>
<proteinExistence type="predicted"/>